<dbReference type="InterPro" id="IPR036047">
    <property type="entry name" value="F-box-like_dom_sf"/>
</dbReference>
<feature type="domain" description="F-box" evidence="1">
    <location>
        <begin position="57"/>
        <end position="105"/>
    </location>
</feature>
<organism evidence="2 3">
    <name type="scientific">Cyclocybe aegerita</name>
    <name type="common">Black poplar mushroom</name>
    <name type="synonym">Agrocybe aegerita</name>
    <dbReference type="NCBI Taxonomy" id="1973307"/>
    <lineage>
        <taxon>Eukaryota</taxon>
        <taxon>Fungi</taxon>
        <taxon>Dikarya</taxon>
        <taxon>Basidiomycota</taxon>
        <taxon>Agaricomycotina</taxon>
        <taxon>Agaricomycetes</taxon>
        <taxon>Agaricomycetidae</taxon>
        <taxon>Agaricales</taxon>
        <taxon>Agaricineae</taxon>
        <taxon>Bolbitiaceae</taxon>
        <taxon>Cyclocybe</taxon>
    </lineage>
</organism>
<evidence type="ECO:0000313" key="2">
    <source>
        <dbReference type="EMBL" id="CAA7268181.1"/>
    </source>
</evidence>
<dbReference type="Pfam" id="PF12937">
    <property type="entry name" value="F-box-like"/>
    <property type="match status" value="1"/>
</dbReference>
<proteinExistence type="predicted"/>
<accession>A0A8S0XY19</accession>
<protein>
    <recommendedName>
        <fullName evidence="1">F-box domain-containing protein</fullName>
    </recommendedName>
</protein>
<dbReference type="SUPFAM" id="SSF81383">
    <property type="entry name" value="F-box domain"/>
    <property type="match status" value="1"/>
</dbReference>
<dbReference type="Gene3D" id="1.20.1280.50">
    <property type="match status" value="1"/>
</dbReference>
<comment type="caution">
    <text evidence="2">The sequence shown here is derived from an EMBL/GenBank/DDBJ whole genome shotgun (WGS) entry which is preliminary data.</text>
</comment>
<name>A0A8S0XY19_CYCAE</name>
<dbReference type="OrthoDB" id="2834295at2759"/>
<reference evidence="2 3" key="1">
    <citation type="submission" date="2020-01" db="EMBL/GenBank/DDBJ databases">
        <authorList>
            <person name="Gupta K D."/>
        </authorList>
    </citation>
    <scope>NUCLEOTIDE SEQUENCE [LARGE SCALE GENOMIC DNA]</scope>
</reference>
<dbReference type="EMBL" id="CACVBS010000066">
    <property type="protein sequence ID" value="CAA7268181.1"/>
    <property type="molecule type" value="Genomic_DNA"/>
</dbReference>
<keyword evidence="3" id="KW-1185">Reference proteome</keyword>
<sequence>MSRRKPARPHRGVQIPVQEQLRLLDEEQAEANRVFEERRSLLLRQHTNFLPIATGIRDVPPEILVETFSYLVDGDSRNLIFPSHVCRLWRDIILRDATLWTCIHLGDRDKPAAVALRFLKTCIQRARERSLSLFINDCKKFLSSSMNPLVALAHASRWESLALTAEQIEDCIVFIDGLPPSSIQTIKGLSFLRLDGRIHRPFGEALPQKNLNLQRFAALKALTINFSNRLLNTKETCSWKQLTDLKLTSGMRSIRFIAILRYCVSLESCSISLNSNFDKDDLEKSGRLATKTCLPNLKKLELVAETVPSLLPARLICPALQEATFFYKFNSDYVASINDDSDDDFDDLDDDLDIKAKLEN</sequence>
<dbReference type="InterPro" id="IPR001810">
    <property type="entry name" value="F-box_dom"/>
</dbReference>
<gene>
    <name evidence="2" type="ORF">AAE3_LOCUS10420</name>
</gene>
<evidence type="ECO:0000259" key="1">
    <source>
        <dbReference type="Pfam" id="PF12937"/>
    </source>
</evidence>
<dbReference type="AlphaFoldDB" id="A0A8S0XY19"/>
<dbReference type="Proteomes" id="UP000467700">
    <property type="component" value="Unassembled WGS sequence"/>
</dbReference>
<evidence type="ECO:0000313" key="3">
    <source>
        <dbReference type="Proteomes" id="UP000467700"/>
    </source>
</evidence>